<evidence type="ECO:0000313" key="2">
    <source>
        <dbReference type="Proteomes" id="UP000598971"/>
    </source>
</evidence>
<organism evidence="1 2">
    <name type="scientific">Limnovirga soli</name>
    <dbReference type="NCBI Taxonomy" id="2656915"/>
    <lineage>
        <taxon>Bacteria</taxon>
        <taxon>Pseudomonadati</taxon>
        <taxon>Bacteroidota</taxon>
        <taxon>Chitinophagia</taxon>
        <taxon>Chitinophagales</taxon>
        <taxon>Chitinophagaceae</taxon>
        <taxon>Limnovirga</taxon>
    </lineage>
</organism>
<dbReference type="RefSeq" id="WP_171609281.1">
    <property type="nucleotide sequence ID" value="NZ_WHPF01000014.1"/>
</dbReference>
<keyword evidence="2" id="KW-1185">Reference proteome</keyword>
<gene>
    <name evidence="1" type="ORF">GD597_17815</name>
</gene>
<sequence>MKILLLATGLFICHRVQAQTIDRIEFHLYTDSLKKVVHNYINVDATLSNGKYLPLTQKELIFWSNTGKFINNDLIIDSSYKGDSVIIKATLKNNTSISALITVFIKKIPDDSILKTEAEILQEIRKNKKNKP</sequence>
<protein>
    <submittedName>
        <fullName evidence="1">Uncharacterized protein</fullName>
    </submittedName>
</protein>
<evidence type="ECO:0000313" key="1">
    <source>
        <dbReference type="EMBL" id="NNV57334.1"/>
    </source>
</evidence>
<proteinExistence type="predicted"/>
<name>A0A8J8JW42_9BACT</name>
<dbReference type="EMBL" id="WHPF01000014">
    <property type="protein sequence ID" value="NNV57334.1"/>
    <property type="molecule type" value="Genomic_DNA"/>
</dbReference>
<comment type="caution">
    <text evidence="1">The sequence shown here is derived from an EMBL/GenBank/DDBJ whole genome shotgun (WGS) entry which is preliminary data.</text>
</comment>
<dbReference type="AlphaFoldDB" id="A0A8J8JW42"/>
<accession>A0A8J8JW42</accession>
<reference evidence="1" key="1">
    <citation type="submission" date="2019-10" db="EMBL/GenBank/DDBJ databases">
        <title>Draft genome sequence of Panacibacter sp. KCS-6.</title>
        <authorList>
            <person name="Yim K.J."/>
        </authorList>
    </citation>
    <scope>NUCLEOTIDE SEQUENCE</scope>
    <source>
        <strain evidence="1">KCS-6</strain>
    </source>
</reference>
<dbReference type="Proteomes" id="UP000598971">
    <property type="component" value="Unassembled WGS sequence"/>
</dbReference>